<proteinExistence type="inferred from homology"/>
<dbReference type="Pfam" id="PF00181">
    <property type="entry name" value="Ribosomal_L2_N"/>
    <property type="match status" value="1"/>
</dbReference>
<comment type="subcellular location">
    <subcellularLocation>
        <location evidence="1 8">Plastid</location>
        <location evidence="1 8">Chloroplast</location>
    </subcellularLocation>
</comment>
<feature type="domain" description="Large ribosomal subunit protein uL2 RNA-binding" evidence="11">
    <location>
        <begin position="45"/>
        <end position="121"/>
    </location>
</feature>
<dbReference type="InterPro" id="IPR022669">
    <property type="entry name" value="Ribosomal_uL2_C"/>
</dbReference>
<geneLocation type="chloroplast" evidence="12"/>
<dbReference type="PROSITE" id="PS00467">
    <property type="entry name" value="RIBOSOMAL_L2"/>
    <property type="match status" value="1"/>
</dbReference>
<dbReference type="InterPro" id="IPR005880">
    <property type="entry name" value="Ribosomal_uL2_bac/org-type"/>
</dbReference>
<organism evidence="12">
    <name type="scientific">Chlorogonium capillatum</name>
    <dbReference type="NCBI Taxonomy" id="71743"/>
    <lineage>
        <taxon>Eukaryota</taxon>
        <taxon>Viridiplantae</taxon>
        <taxon>Chlorophyta</taxon>
        <taxon>core chlorophytes</taxon>
        <taxon>Chlorophyceae</taxon>
        <taxon>CS clade</taxon>
        <taxon>Chlamydomonadales</taxon>
        <taxon>Haematococcaceae</taxon>
        <taxon>Chlorogonium</taxon>
    </lineage>
</organism>
<dbReference type="HAMAP" id="MF_01320_B">
    <property type="entry name" value="Ribosomal_uL2_B"/>
    <property type="match status" value="1"/>
</dbReference>
<dbReference type="PANTHER" id="PTHR13691">
    <property type="entry name" value="RIBOSOMAL PROTEIN L2"/>
    <property type="match status" value="1"/>
</dbReference>
<evidence type="ECO:0000256" key="8">
    <source>
        <dbReference type="HAMAP-Rule" id="MF_01320"/>
    </source>
</evidence>
<dbReference type="FunFam" id="4.10.950.10:FF:000001">
    <property type="entry name" value="50S ribosomal protein L2"/>
    <property type="match status" value="1"/>
</dbReference>
<accession>A0A0S2ICQ3</accession>
<dbReference type="AlphaFoldDB" id="A0A0S2ICQ3"/>
<evidence type="ECO:0000259" key="11">
    <source>
        <dbReference type="SMART" id="SM01383"/>
    </source>
</evidence>
<gene>
    <name evidence="8 12" type="primary">rpl2</name>
</gene>
<dbReference type="Gene3D" id="4.10.950.10">
    <property type="entry name" value="Ribosomal protein L2, domain 3"/>
    <property type="match status" value="1"/>
</dbReference>
<name>A0A0S2ICQ3_9CHLO</name>
<evidence type="ECO:0000256" key="1">
    <source>
        <dbReference type="ARBA" id="ARBA00004229"/>
    </source>
</evidence>
<comment type="subunit">
    <text evidence="3 8">Part of the 50S ribosomal subunit.</text>
</comment>
<reference evidence="12" key="1">
    <citation type="journal article" date="2015" name="BMC Evol. Biol.">
        <title>Chloroplast phylogenomic analysis of chlorophyte green algae identifies a novel lineage sister to the Sphaeropleales (Chlorophyceae).</title>
        <authorList>
            <person name="Lemieux C."/>
            <person name="Vincent A.T."/>
            <person name="Labarre A."/>
            <person name="Otis C."/>
            <person name="Turmel M."/>
        </authorList>
    </citation>
    <scope>NUCLEOTIDE SEQUENCE</scope>
</reference>
<feature type="region of interest" description="Disordered" evidence="9">
    <location>
        <begin position="225"/>
        <end position="258"/>
    </location>
</feature>
<keyword evidence="5 12" id="KW-0934">Plastid</keyword>
<dbReference type="Gene3D" id="2.30.30.30">
    <property type="match status" value="1"/>
</dbReference>
<evidence type="ECO:0000256" key="3">
    <source>
        <dbReference type="ARBA" id="ARBA00011838"/>
    </source>
</evidence>
<dbReference type="PANTHER" id="PTHR13691:SF5">
    <property type="entry name" value="LARGE RIBOSOMAL SUBUNIT PROTEIN UL2M"/>
    <property type="match status" value="1"/>
</dbReference>
<dbReference type="InterPro" id="IPR012340">
    <property type="entry name" value="NA-bd_OB-fold"/>
</dbReference>
<dbReference type="SUPFAM" id="SSF50104">
    <property type="entry name" value="Translation proteins SH3-like domain"/>
    <property type="match status" value="1"/>
</dbReference>
<comment type="similarity">
    <text evidence="2 8">Belongs to the universal ribosomal protein uL2 family.</text>
</comment>
<keyword evidence="6 8" id="KW-0689">Ribosomal protein</keyword>
<evidence type="ECO:0000313" key="12">
    <source>
        <dbReference type="EMBL" id="ALO21334.1"/>
    </source>
</evidence>
<evidence type="ECO:0000259" key="10">
    <source>
        <dbReference type="SMART" id="SM01382"/>
    </source>
</evidence>
<dbReference type="GO" id="GO:0003735">
    <property type="term" value="F:structural constituent of ribosome"/>
    <property type="evidence" value="ECO:0007669"/>
    <property type="project" value="InterPro"/>
</dbReference>
<dbReference type="SUPFAM" id="SSF50249">
    <property type="entry name" value="Nucleic acid-binding proteins"/>
    <property type="match status" value="1"/>
</dbReference>
<dbReference type="GO" id="GO:0019843">
    <property type="term" value="F:rRNA binding"/>
    <property type="evidence" value="ECO:0007669"/>
    <property type="project" value="UniProtKB-UniRule"/>
</dbReference>
<evidence type="ECO:0000256" key="7">
    <source>
        <dbReference type="ARBA" id="ARBA00023274"/>
    </source>
</evidence>
<feature type="domain" description="Large ribosomal subunit protein uL2 C-terminal" evidence="10">
    <location>
        <begin position="127"/>
        <end position="256"/>
    </location>
</feature>
<dbReference type="InterPro" id="IPR014722">
    <property type="entry name" value="Rib_uL2_dom2"/>
</dbReference>
<sequence length="278" mass="30953">MGINFLNPCTPGTRQRSVSDFSEITHTRFAAPEKSLTRSNHRSKGRNNRGIITCRHRGGGHKRLYREIDFRRDKIGVPAKVVKIEYDPNRNARIALLRYLDGEKRYILHPRGLKAGEMIITDLNAAILVGNSLPLRNIPLGTEVHNVEFQPGSGGQLARTAGSLVEILAKEGNFVTVRLPSKEIRFISKNCWATIGQVGNVEAYNLKIGKAGRSRWLGIRPTVRGSAMNPVDHPHGGGEGRAPIGHSRPLTPWGRPALGKLTRKPKKYSNVFIIRKRK</sequence>
<dbReference type="InterPro" id="IPR022666">
    <property type="entry name" value="Ribosomal_uL2_RNA-bd_dom"/>
</dbReference>
<dbReference type="Pfam" id="PF03947">
    <property type="entry name" value="Ribosomal_L2_C"/>
    <property type="match status" value="1"/>
</dbReference>
<dbReference type="FunFam" id="2.30.30.30:FF:000001">
    <property type="entry name" value="50S ribosomal protein L2"/>
    <property type="match status" value="1"/>
</dbReference>
<dbReference type="FunFam" id="2.40.50.140:FF:000003">
    <property type="entry name" value="50S ribosomal protein L2"/>
    <property type="match status" value="1"/>
</dbReference>
<dbReference type="PIRSF" id="PIRSF002158">
    <property type="entry name" value="Ribosomal_L2"/>
    <property type="match status" value="1"/>
</dbReference>
<evidence type="ECO:0000256" key="6">
    <source>
        <dbReference type="ARBA" id="ARBA00022980"/>
    </source>
</evidence>
<dbReference type="Gene3D" id="2.40.50.140">
    <property type="entry name" value="Nucleic acid-binding proteins"/>
    <property type="match status" value="1"/>
</dbReference>
<dbReference type="InterPro" id="IPR022671">
    <property type="entry name" value="Ribosomal_uL2_CS"/>
</dbReference>
<dbReference type="GO" id="GO:0032543">
    <property type="term" value="P:mitochondrial translation"/>
    <property type="evidence" value="ECO:0007669"/>
    <property type="project" value="TreeGrafter"/>
</dbReference>
<evidence type="ECO:0000256" key="5">
    <source>
        <dbReference type="ARBA" id="ARBA00022640"/>
    </source>
</evidence>
<dbReference type="InterPro" id="IPR008991">
    <property type="entry name" value="Translation_prot_SH3-like_sf"/>
</dbReference>
<keyword evidence="7 8" id="KW-0687">Ribonucleoprotein</keyword>
<dbReference type="SMART" id="SM01382">
    <property type="entry name" value="Ribosomal_L2_C"/>
    <property type="match status" value="1"/>
</dbReference>
<evidence type="ECO:0000256" key="9">
    <source>
        <dbReference type="SAM" id="MobiDB-lite"/>
    </source>
</evidence>
<dbReference type="GO" id="GO:0016740">
    <property type="term" value="F:transferase activity"/>
    <property type="evidence" value="ECO:0007669"/>
    <property type="project" value="InterPro"/>
</dbReference>
<dbReference type="GO" id="GO:0009507">
    <property type="term" value="C:chloroplast"/>
    <property type="evidence" value="ECO:0007669"/>
    <property type="project" value="UniProtKB-SubCell"/>
</dbReference>
<evidence type="ECO:0000256" key="2">
    <source>
        <dbReference type="ARBA" id="ARBA00005636"/>
    </source>
</evidence>
<evidence type="ECO:0000256" key="4">
    <source>
        <dbReference type="ARBA" id="ARBA00022528"/>
    </source>
</evidence>
<dbReference type="InterPro" id="IPR014726">
    <property type="entry name" value="Ribosomal_uL2_dom3"/>
</dbReference>
<dbReference type="EMBL" id="KT625087">
    <property type="protein sequence ID" value="ALO21334.1"/>
    <property type="molecule type" value="Genomic_DNA"/>
</dbReference>
<keyword evidence="4 12" id="KW-0150">Chloroplast</keyword>
<dbReference type="SMART" id="SM01383">
    <property type="entry name" value="Ribosomal_L2"/>
    <property type="match status" value="1"/>
</dbReference>
<protein>
    <recommendedName>
        <fullName evidence="8">Large ribosomal subunit protein uL2c</fullName>
    </recommendedName>
</protein>
<dbReference type="NCBIfam" id="TIGR01171">
    <property type="entry name" value="rplB_bact"/>
    <property type="match status" value="1"/>
</dbReference>
<dbReference type="GO" id="GO:0005762">
    <property type="term" value="C:mitochondrial large ribosomal subunit"/>
    <property type="evidence" value="ECO:0007669"/>
    <property type="project" value="TreeGrafter"/>
</dbReference>
<dbReference type="InterPro" id="IPR002171">
    <property type="entry name" value="Ribosomal_uL2"/>
</dbReference>